<evidence type="ECO:0000313" key="2">
    <source>
        <dbReference type="EMBL" id="SJL04897.1"/>
    </source>
</evidence>
<gene>
    <name evidence="2" type="ORF">ARMOST_08268</name>
</gene>
<sequence length="288" mass="32740">MAIPHAPEPENTIVFETDSAARKDPRSLSACAYLIFVARHCPNGVGEAVVKKIEYRKSSKAPNHKFLLCFIEDRNIPMRQAIIQIERFNQNQIAPDRGVPFALPPAKFLSLNALRSSSPSLFSTTVDVFTITCGINDKWSDTTLSTLIFDDNSGFSADETAMICQIVSKCADEYNSVGHQCYWYAGVVYDVIQETQSGQFTKTPAEDNKHVGKGWGMRSVNNQRMNIFSPPEHASEQLSQTHLRRWPEWVADIKAKKKKRSDEQQELDRKNEEIAKLQKKLNEYKRRV</sequence>
<reference evidence="3" key="1">
    <citation type="journal article" date="2017" name="Nat. Ecol. Evol.">
        <title>Genome expansion and lineage-specific genetic innovations in the forest pathogenic fungi Armillaria.</title>
        <authorList>
            <person name="Sipos G."/>
            <person name="Prasanna A.N."/>
            <person name="Walter M.C."/>
            <person name="O'Connor E."/>
            <person name="Balint B."/>
            <person name="Krizsan K."/>
            <person name="Kiss B."/>
            <person name="Hess J."/>
            <person name="Varga T."/>
            <person name="Slot J."/>
            <person name="Riley R."/>
            <person name="Boka B."/>
            <person name="Rigling D."/>
            <person name="Barry K."/>
            <person name="Lee J."/>
            <person name="Mihaltcheva S."/>
            <person name="LaButti K."/>
            <person name="Lipzen A."/>
            <person name="Waldron R."/>
            <person name="Moloney N.M."/>
            <person name="Sperisen C."/>
            <person name="Kredics L."/>
            <person name="Vagvoelgyi C."/>
            <person name="Patrignani A."/>
            <person name="Fitzpatrick D."/>
            <person name="Nagy I."/>
            <person name="Doyle S."/>
            <person name="Anderson J.B."/>
            <person name="Grigoriev I.V."/>
            <person name="Gueldener U."/>
            <person name="Muensterkoetter M."/>
            <person name="Nagy L.G."/>
        </authorList>
    </citation>
    <scope>NUCLEOTIDE SEQUENCE [LARGE SCALE GENOMIC DNA]</scope>
    <source>
        <strain evidence="3">C18/9</strain>
    </source>
</reference>
<evidence type="ECO:0000313" key="3">
    <source>
        <dbReference type="Proteomes" id="UP000219338"/>
    </source>
</evidence>
<dbReference type="OMA" id="PEWVADI"/>
<name>A0A284R844_ARMOS</name>
<keyword evidence="1" id="KW-0175">Coiled coil</keyword>
<accession>A0A284R844</accession>
<dbReference type="AlphaFoldDB" id="A0A284R844"/>
<feature type="coiled-coil region" evidence="1">
    <location>
        <begin position="253"/>
        <end position="287"/>
    </location>
</feature>
<dbReference type="Proteomes" id="UP000219338">
    <property type="component" value="Unassembled WGS sequence"/>
</dbReference>
<proteinExistence type="predicted"/>
<organism evidence="2 3">
    <name type="scientific">Armillaria ostoyae</name>
    <name type="common">Armillaria root rot fungus</name>
    <dbReference type="NCBI Taxonomy" id="47428"/>
    <lineage>
        <taxon>Eukaryota</taxon>
        <taxon>Fungi</taxon>
        <taxon>Dikarya</taxon>
        <taxon>Basidiomycota</taxon>
        <taxon>Agaricomycotina</taxon>
        <taxon>Agaricomycetes</taxon>
        <taxon>Agaricomycetidae</taxon>
        <taxon>Agaricales</taxon>
        <taxon>Marasmiineae</taxon>
        <taxon>Physalacriaceae</taxon>
        <taxon>Armillaria</taxon>
    </lineage>
</organism>
<keyword evidence="3" id="KW-1185">Reference proteome</keyword>
<evidence type="ECO:0000256" key="1">
    <source>
        <dbReference type="SAM" id="Coils"/>
    </source>
</evidence>
<dbReference type="OrthoDB" id="3243781at2759"/>
<dbReference type="EMBL" id="FUEG01000005">
    <property type="protein sequence ID" value="SJL04897.1"/>
    <property type="molecule type" value="Genomic_DNA"/>
</dbReference>
<dbReference type="STRING" id="47428.A0A284R844"/>
<protein>
    <submittedName>
        <fullName evidence="2">Uncharacterized protein</fullName>
    </submittedName>
</protein>